<accession>C6KJ11</accession>
<keyword evidence="3 4" id="KW-0687">Ribonucleoprotein</keyword>
<proteinExistence type="inferred from homology"/>
<evidence type="ECO:0000256" key="5">
    <source>
        <dbReference type="RuleBase" id="RU003910"/>
    </source>
</evidence>
<comment type="subcellular location">
    <subcellularLocation>
        <location evidence="4">Plastid</location>
        <location evidence="4">Chloroplast</location>
    </subcellularLocation>
</comment>
<dbReference type="GO" id="GO:0006412">
    <property type="term" value="P:translation"/>
    <property type="evidence" value="ECO:0007669"/>
    <property type="project" value="UniProtKB-UniRule"/>
</dbReference>
<dbReference type="PANTHER" id="PTHR13479:SF40">
    <property type="entry name" value="SMALL RIBOSOMAL SUBUNIT PROTEIN BS18M"/>
    <property type="match status" value="1"/>
</dbReference>
<sequence>MSEKLTNKIEDFDFTNISLLVEYLDDQKRILPRRVTELSIKNQRKLTKAVKRARILGLLPFVVQAEY</sequence>
<comment type="similarity">
    <text evidence="1 4 5">Belongs to the bacterial ribosomal protein bS18 family.</text>
</comment>
<evidence type="ECO:0000256" key="1">
    <source>
        <dbReference type="ARBA" id="ARBA00005589"/>
    </source>
</evidence>
<name>C6KJ11_9STRA</name>
<dbReference type="NCBIfam" id="TIGR00165">
    <property type="entry name" value="S18"/>
    <property type="match status" value="1"/>
</dbReference>
<keyword evidence="2 4" id="KW-0689">Ribosomal protein</keyword>
<dbReference type="AlphaFoldDB" id="C6KJ11"/>
<dbReference type="Pfam" id="PF01084">
    <property type="entry name" value="Ribosomal_S18"/>
    <property type="match status" value="1"/>
</dbReference>
<dbReference type="GO" id="GO:0003735">
    <property type="term" value="F:structural constituent of ribosome"/>
    <property type="evidence" value="ECO:0007669"/>
    <property type="project" value="InterPro"/>
</dbReference>
<reference evidence="6" key="1">
    <citation type="journal article" date="2010" name="J. Phycol.">
        <title>Analyses of the complete chloroplast genome sequences of two members of the pelagophyceae: Aureococcus anophagefferens CCMP1984 and Aureoumbra lagunensis CCMP1507.</title>
        <authorList>
            <person name="Ong H.C."/>
            <person name="Wilhelm S.W."/>
            <person name="Gobler C.J."/>
            <person name="Bullerjahn G."/>
            <person name="Jacobs M.A."/>
            <person name="McKay J."/>
            <person name="Sims E.H."/>
            <person name="Gillett W.G."/>
            <person name="Zhou Y."/>
            <person name="Haugen E."/>
            <person name="Rocap G."/>
            <person name="Cattolico R.A."/>
        </authorList>
    </citation>
    <scope>NUCLEOTIDE SEQUENCE</scope>
    <source>
        <strain evidence="6">CCMP 1507</strain>
    </source>
</reference>
<dbReference type="GO" id="GO:0070181">
    <property type="term" value="F:small ribosomal subunit rRNA binding"/>
    <property type="evidence" value="ECO:0007669"/>
    <property type="project" value="TreeGrafter"/>
</dbReference>
<evidence type="ECO:0000256" key="3">
    <source>
        <dbReference type="ARBA" id="ARBA00023274"/>
    </source>
</evidence>
<dbReference type="GeneID" id="8097468"/>
<dbReference type="SUPFAM" id="SSF46911">
    <property type="entry name" value="Ribosomal protein S18"/>
    <property type="match status" value="1"/>
</dbReference>
<keyword evidence="4" id="KW-0699">rRNA-binding</keyword>
<keyword evidence="6" id="KW-0934">Plastid</keyword>
<dbReference type="RefSeq" id="YP_003002255.1">
    <property type="nucleotide sequence ID" value="NC_012903.1"/>
</dbReference>
<dbReference type="HAMAP" id="MF_00270">
    <property type="entry name" value="Ribosomal_bS18"/>
    <property type="match status" value="1"/>
</dbReference>
<dbReference type="EMBL" id="GQ231542">
    <property type="protein sequence ID" value="ACS36967.1"/>
    <property type="molecule type" value="Genomic_DNA"/>
</dbReference>
<evidence type="ECO:0000256" key="4">
    <source>
        <dbReference type="HAMAP-Rule" id="MF_00270"/>
    </source>
</evidence>
<dbReference type="PANTHER" id="PTHR13479">
    <property type="entry name" value="30S RIBOSOMAL PROTEIN S18"/>
    <property type="match status" value="1"/>
</dbReference>
<keyword evidence="6" id="KW-0150">Chloroplast</keyword>
<dbReference type="GO" id="GO:0005763">
    <property type="term" value="C:mitochondrial small ribosomal subunit"/>
    <property type="evidence" value="ECO:0007669"/>
    <property type="project" value="TreeGrafter"/>
</dbReference>
<dbReference type="InterPro" id="IPR036870">
    <property type="entry name" value="Ribosomal_bS18_sf"/>
</dbReference>
<protein>
    <recommendedName>
        <fullName evidence="4">Small ribosomal subunit protein bS18c</fullName>
    </recommendedName>
</protein>
<dbReference type="PRINTS" id="PR00974">
    <property type="entry name" value="RIBOSOMALS18"/>
</dbReference>
<geneLocation type="chloroplast" evidence="6"/>
<evidence type="ECO:0000256" key="2">
    <source>
        <dbReference type="ARBA" id="ARBA00022980"/>
    </source>
</evidence>
<keyword evidence="4" id="KW-0694">RNA-binding</keyword>
<dbReference type="Gene3D" id="4.10.640.10">
    <property type="entry name" value="Ribosomal protein S18"/>
    <property type="match status" value="1"/>
</dbReference>
<organism evidence="6">
    <name type="scientific">Aureoumbra lagunensis</name>
    <dbReference type="NCBI Taxonomy" id="44058"/>
    <lineage>
        <taxon>Eukaryota</taxon>
        <taxon>Sar</taxon>
        <taxon>Stramenopiles</taxon>
        <taxon>Ochrophyta</taxon>
        <taxon>Pelagophyceae</taxon>
        <taxon>Pelagomonadales</taxon>
        <taxon>Aureoumbra</taxon>
    </lineage>
</organism>
<comment type="subunit">
    <text evidence="4">Part of the 30S ribosomal subunit.</text>
</comment>
<gene>
    <name evidence="4 6" type="primary">rps18</name>
    <name evidence="6" type="ORF">AulaCp079</name>
</gene>
<dbReference type="GO" id="GO:0009507">
    <property type="term" value="C:chloroplast"/>
    <property type="evidence" value="ECO:0007669"/>
    <property type="project" value="UniProtKB-SubCell"/>
</dbReference>
<evidence type="ECO:0000313" key="6">
    <source>
        <dbReference type="EMBL" id="ACS36967.1"/>
    </source>
</evidence>
<dbReference type="InterPro" id="IPR001648">
    <property type="entry name" value="Ribosomal_bS18"/>
</dbReference>